<comment type="function">
    <text evidence="1">The phosphoenolpyruvate-dependent sugar phosphotransferase system (sugar PTS), a major carbohydrate active transport system, catalyzes the phosphorylation of incoming sugar substrates concomitantly with their translocation across the cell membrane. The enzyme II CmtAB PTS system is involved in D-mannitol transport.</text>
</comment>
<dbReference type="InterPro" id="IPR002178">
    <property type="entry name" value="PTS_EIIA_type-2_dom"/>
</dbReference>
<dbReference type="Proteomes" id="UP000315215">
    <property type="component" value="Chromosome"/>
</dbReference>
<dbReference type="PROSITE" id="PS51094">
    <property type="entry name" value="PTS_EIIA_TYPE_2"/>
    <property type="match status" value="1"/>
</dbReference>
<dbReference type="InterPro" id="IPR016152">
    <property type="entry name" value="PTrfase/Anion_transptr"/>
</dbReference>
<proteinExistence type="predicted"/>
<dbReference type="PROSITE" id="PS00372">
    <property type="entry name" value="PTS_EIIA_TYPE_2_HIS"/>
    <property type="match status" value="1"/>
</dbReference>
<evidence type="ECO:0000256" key="3">
    <source>
        <dbReference type="ARBA" id="ARBA00022448"/>
    </source>
</evidence>
<name>A0A516KKC9_9BACI</name>
<evidence type="ECO:0000256" key="4">
    <source>
        <dbReference type="ARBA" id="ARBA00022553"/>
    </source>
</evidence>
<dbReference type="GO" id="GO:0016301">
    <property type="term" value="F:kinase activity"/>
    <property type="evidence" value="ECO:0007669"/>
    <property type="project" value="UniProtKB-KW"/>
</dbReference>
<evidence type="ECO:0000256" key="11">
    <source>
        <dbReference type="ARBA" id="ARBA00030962"/>
    </source>
</evidence>
<keyword evidence="3" id="KW-0813">Transport</keyword>
<sequence>MAKDILTTDNIRLGADLGTKEEAIRFTGNILVDNGYVDNTYVDKMLEREEVTSTYIGNNVAIPHGTEDAKAAVKETGLSIVTAPEGIDFGSGNTVKLLIGIAGKGNEHLEILSKIALVCAEEENVEKLVQAQSKQEILDMFAEVN</sequence>
<dbReference type="OrthoDB" id="1640042at2"/>
<dbReference type="SUPFAM" id="SSF55804">
    <property type="entry name" value="Phoshotransferase/anion transport protein"/>
    <property type="match status" value="1"/>
</dbReference>
<protein>
    <recommendedName>
        <fullName evidence="2">Mannitol-specific phosphotransferase enzyme IIA component</fullName>
    </recommendedName>
    <alternativeName>
        <fullName evidence="10">EIIA</fullName>
    </alternativeName>
    <alternativeName>
        <fullName evidence="11">EIII</fullName>
    </alternativeName>
    <alternativeName>
        <fullName evidence="9">PTS system mannitol-specific EIIA component</fullName>
    </alternativeName>
</protein>
<keyword evidence="5" id="KW-0762">Sugar transport</keyword>
<evidence type="ECO:0000256" key="8">
    <source>
        <dbReference type="ARBA" id="ARBA00022777"/>
    </source>
</evidence>
<evidence type="ECO:0000256" key="2">
    <source>
        <dbReference type="ARBA" id="ARBA00014783"/>
    </source>
</evidence>
<dbReference type="PANTHER" id="PTHR30181">
    <property type="entry name" value="MANNITOL PERMEASE IIC COMPONENT"/>
    <property type="match status" value="1"/>
</dbReference>
<dbReference type="InterPro" id="IPR050893">
    <property type="entry name" value="Sugar_PTS"/>
</dbReference>
<dbReference type="GO" id="GO:0005886">
    <property type="term" value="C:plasma membrane"/>
    <property type="evidence" value="ECO:0007669"/>
    <property type="project" value="TreeGrafter"/>
</dbReference>
<keyword evidence="7" id="KW-0598">Phosphotransferase system</keyword>
<evidence type="ECO:0000256" key="5">
    <source>
        <dbReference type="ARBA" id="ARBA00022597"/>
    </source>
</evidence>
<keyword evidence="4" id="KW-0597">Phosphoprotein</keyword>
<feature type="domain" description="PTS EIIA type-2" evidence="12">
    <location>
        <begin position="4"/>
        <end position="144"/>
    </location>
</feature>
<dbReference type="GO" id="GO:0090563">
    <property type="term" value="F:protein-phosphocysteine-sugar phosphotransferase activity"/>
    <property type="evidence" value="ECO:0007669"/>
    <property type="project" value="TreeGrafter"/>
</dbReference>
<dbReference type="Gene3D" id="3.40.930.10">
    <property type="entry name" value="Mannitol-specific EII, Chain A"/>
    <property type="match status" value="1"/>
</dbReference>
<evidence type="ECO:0000256" key="10">
    <source>
        <dbReference type="ARBA" id="ARBA00030956"/>
    </source>
</evidence>
<evidence type="ECO:0000256" key="9">
    <source>
        <dbReference type="ARBA" id="ARBA00029908"/>
    </source>
</evidence>
<evidence type="ECO:0000313" key="13">
    <source>
        <dbReference type="EMBL" id="QDP41842.1"/>
    </source>
</evidence>
<dbReference type="PANTHER" id="PTHR30181:SF2">
    <property type="entry name" value="PTS SYSTEM MANNITOL-SPECIFIC EIICBA COMPONENT"/>
    <property type="match status" value="1"/>
</dbReference>
<reference evidence="13 14" key="1">
    <citation type="submission" date="2019-07" db="EMBL/GenBank/DDBJ databases">
        <authorList>
            <person name="Li J."/>
        </authorList>
    </citation>
    <scope>NUCLEOTIDE SEQUENCE [LARGE SCALE GENOMIC DNA]</scope>
    <source>
        <strain evidence="13 14">TKL69</strain>
    </source>
</reference>
<dbReference type="CDD" id="cd00211">
    <property type="entry name" value="PTS_IIA_fru"/>
    <property type="match status" value="1"/>
</dbReference>
<dbReference type="AlphaFoldDB" id="A0A516KKC9"/>
<keyword evidence="8" id="KW-0418">Kinase</keyword>
<dbReference type="RefSeq" id="WP_143896783.1">
    <property type="nucleotide sequence ID" value="NZ_CP041666.1"/>
</dbReference>
<evidence type="ECO:0000313" key="14">
    <source>
        <dbReference type="Proteomes" id="UP000315215"/>
    </source>
</evidence>
<evidence type="ECO:0000256" key="1">
    <source>
        <dbReference type="ARBA" id="ARBA00002434"/>
    </source>
</evidence>
<gene>
    <name evidence="13" type="ORF">FN924_17690</name>
</gene>
<dbReference type="GO" id="GO:0009401">
    <property type="term" value="P:phosphoenolpyruvate-dependent sugar phosphotransferase system"/>
    <property type="evidence" value="ECO:0007669"/>
    <property type="project" value="UniProtKB-KW"/>
</dbReference>
<accession>A0A516KKC9</accession>
<organism evidence="13 14">
    <name type="scientific">Radiobacillus deserti</name>
    <dbReference type="NCBI Taxonomy" id="2594883"/>
    <lineage>
        <taxon>Bacteria</taxon>
        <taxon>Bacillati</taxon>
        <taxon>Bacillota</taxon>
        <taxon>Bacilli</taxon>
        <taxon>Bacillales</taxon>
        <taxon>Bacillaceae</taxon>
        <taxon>Radiobacillus</taxon>
    </lineage>
</organism>
<keyword evidence="6" id="KW-0808">Transferase</keyword>
<evidence type="ECO:0000256" key="6">
    <source>
        <dbReference type="ARBA" id="ARBA00022679"/>
    </source>
</evidence>
<evidence type="ECO:0000256" key="7">
    <source>
        <dbReference type="ARBA" id="ARBA00022683"/>
    </source>
</evidence>
<evidence type="ECO:0000259" key="12">
    <source>
        <dbReference type="PROSITE" id="PS51094"/>
    </source>
</evidence>
<dbReference type="KEGG" id="aqt:FN924_17690"/>
<dbReference type="EMBL" id="CP041666">
    <property type="protein sequence ID" value="QDP41842.1"/>
    <property type="molecule type" value="Genomic_DNA"/>
</dbReference>
<dbReference type="Pfam" id="PF00359">
    <property type="entry name" value="PTS_EIIA_2"/>
    <property type="match status" value="1"/>
</dbReference>
<keyword evidence="14" id="KW-1185">Reference proteome</keyword>